<evidence type="ECO:0000256" key="2">
    <source>
        <dbReference type="ARBA" id="ARBA00010425"/>
    </source>
</evidence>
<dbReference type="GO" id="GO:0030659">
    <property type="term" value="C:cytoplasmic vesicle membrane"/>
    <property type="evidence" value="ECO:0007669"/>
    <property type="project" value="UniProtKB-SubCell"/>
</dbReference>
<comment type="subcellular location">
    <subcellularLocation>
        <location evidence="8">Golgi apparatus membrane</location>
        <topology evidence="8">Multi-pass membrane protein</topology>
    </subcellularLocation>
    <subcellularLocation>
        <location evidence="8">Cytoplasmic vesicle membrane</location>
        <topology evidence="8">Multi-pass membrane protein</topology>
    </subcellularLocation>
    <subcellularLocation>
        <location evidence="8">Endoplasmic reticulum membrane</location>
        <topology evidence="8">Multi-pass membrane protein</topology>
    </subcellularLocation>
</comment>
<evidence type="ECO:0000256" key="3">
    <source>
        <dbReference type="ARBA" id="ARBA00011182"/>
    </source>
</evidence>
<reference evidence="9 10" key="1">
    <citation type="journal article" date="2018" name="Front. Microbiol.">
        <title>Genomic and genetic insights into a cosmopolitan fungus, Paecilomyces variotii (Eurotiales).</title>
        <authorList>
            <person name="Urquhart A.S."/>
            <person name="Mondo S.J."/>
            <person name="Makela M.R."/>
            <person name="Hane J.K."/>
            <person name="Wiebenga A."/>
            <person name="He G."/>
            <person name="Mihaltcheva S."/>
            <person name="Pangilinan J."/>
            <person name="Lipzen A."/>
            <person name="Barry K."/>
            <person name="de Vries R.P."/>
            <person name="Grigoriev I.V."/>
            <person name="Idnurm A."/>
        </authorList>
    </citation>
    <scope>NUCLEOTIDE SEQUENCE [LARGE SCALE GENOMIC DNA]</scope>
    <source>
        <strain evidence="9 10">CBS 101075</strain>
    </source>
</reference>
<keyword evidence="8" id="KW-0968">Cytoplasmic vesicle</keyword>
<dbReference type="NCBIfam" id="TIGR00803">
    <property type="entry name" value="nst"/>
    <property type="match status" value="1"/>
</dbReference>
<dbReference type="STRING" id="264951.A0A443I6A6"/>
<evidence type="ECO:0000256" key="6">
    <source>
        <dbReference type="ARBA" id="ARBA00022989"/>
    </source>
</evidence>
<feature type="transmembrane region" description="Helical" evidence="8">
    <location>
        <begin position="331"/>
        <end position="350"/>
    </location>
</feature>
<keyword evidence="10" id="KW-1185">Reference proteome</keyword>
<feature type="transmembrane region" description="Helical" evidence="8">
    <location>
        <begin position="238"/>
        <end position="256"/>
    </location>
</feature>
<comment type="function">
    <text evidence="1 8">Involved in the import of GDP-mannose from the cytoplasm into the Golgi lumen.</text>
</comment>
<dbReference type="InterPro" id="IPR037185">
    <property type="entry name" value="EmrE-like"/>
</dbReference>
<dbReference type="GO" id="GO:0000139">
    <property type="term" value="C:Golgi membrane"/>
    <property type="evidence" value="ECO:0007669"/>
    <property type="project" value="UniProtKB-SubCell"/>
</dbReference>
<feature type="transmembrane region" description="Helical" evidence="8">
    <location>
        <begin position="202"/>
        <end position="222"/>
    </location>
</feature>
<comment type="similarity">
    <text evidence="2 8">Belongs to the TPT transporter family. SLC35D subfamily.</text>
</comment>
<dbReference type="SUPFAM" id="SSF103481">
    <property type="entry name" value="Multidrug resistance efflux transporter EmrE"/>
    <property type="match status" value="1"/>
</dbReference>
<dbReference type="AlphaFoldDB" id="A0A443I6A6"/>
<evidence type="ECO:0000313" key="9">
    <source>
        <dbReference type="EMBL" id="RWQ99640.1"/>
    </source>
</evidence>
<dbReference type="OrthoDB" id="417037at2759"/>
<keyword evidence="4 8" id="KW-0812">Transmembrane</keyword>
<proteinExistence type="inferred from homology"/>
<evidence type="ECO:0000313" key="10">
    <source>
        <dbReference type="Proteomes" id="UP000283841"/>
    </source>
</evidence>
<protein>
    <recommendedName>
        <fullName evidence="8">GDP-mannose transporter</fullName>
        <shortName evidence="8">GMT</shortName>
    </recommendedName>
</protein>
<dbReference type="RefSeq" id="XP_028489285.1">
    <property type="nucleotide sequence ID" value="XM_028632465.1"/>
</dbReference>
<comment type="caution">
    <text evidence="9">The sequence shown here is derived from an EMBL/GenBank/DDBJ whole genome shotgun (WGS) entry which is preliminary data.</text>
</comment>
<sequence length="384" mass="41900">MAEDKKRDDYTIEMDKLDQGSKAFEAAPVHQTRSTHPSGSISNNPILPVLAYCGSSILMTVMNKYVLSGLDFNLNFFLLCIQSIVCIVAIQSCKSFGLITYRNFSSDEAKKWFPITLLLIGMIYTGSKALQFLSIPVYTIFKNLTIILIAYGEVLWFGGSVTGLTLFSFGLMVLSSIIAAWADIKHAVESSGADATSKVSTLNAGYIWMLINCLCTSSYVLGMRKRIKLTNFKDFDTMFYNNLLSIPVLIVFTLLAEDWSSANINRNFPVESRNNIIMAMILSGLSSVFISYTSAWCVRVTSSTTYSMVGALNKLPIALSGLIFFDAPVTFPSVSAIVVGFVSGIVYAIAKVKQNAKPKIGVLPTANPGPVSASSQSIRDGLRS</sequence>
<evidence type="ECO:0000256" key="7">
    <source>
        <dbReference type="ARBA" id="ARBA00023136"/>
    </source>
</evidence>
<keyword evidence="8" id="KW-0762">Sugar transport</keyword>
<dbReference type="EMBL" id="RCNU01000001">
    <property type="protein sequence ID" value="RWQ99640.1"/>
    <property type="molecule type" value="Genomic_DNA"/>
</dbReference>
<dbReference type="GO" id="GO:0005789">
    <property type="term" value="C:endoplasmic reticulum membrane"/>
    <property type="evidence" value="ECO:0007669"/>
    <property type="project" value="UniProtKB-SubCell"/>
</dbReference>
<dbReference type="Proteomes" id="UP000283841">
    <property type="component" value="Unassembled WGS sequence"/>
</dbReference>
<accession>A0A443I6A6</accession>
<keyword evidence="8" id="KW-0333">Golgi apparatus</keyword>
<evidence type="ECO:0000256" key="5">
    <source>
        <dbReference type="ARBA" id="ARBA00022824"/>
    </source>
</evidence>
<gene>
    <name evidence="9" type="ORF">C8Q69DRAFT_503164</name>
</gene>
<keyword evidence="6 8" id="KW-1133">Transmembrane helix</keyword>
<dbReference type="PANTHER" id="PTHR11132">
    <property type="entry name" value="SOLUTE CARRIER FAMILY 35"/>
    <property type="match status" value="1"/>
</dbReference>
<keyword evidence="7 8" id="KW-0472">Membrane</keyword>
<dbReference type="VEuPathDB" id="FungiDB:C8Q69DRAFT_503164"/>
<dbReference type="GeneID" id="39601742"/>
<feature type="transmembrane region" description="Helical" evidence="8">
    <location>
        <begin position="74"/>
        <end position="92"/>
    </location>
</feature>
<evidence type="ECO:0000256" key="1">
    <source>
        <dbReference type="ARBA" id="ARBA00003420"/>
    </source>
</evidence>
<keyword evidence="5 8" id="KW-0256">Endoplasmic reticulum</keyword>
<dbReference type="InterPro" id="IPR050186">
    <property type="entry name" value="TPT_transporter"/>
</dbReference>
<name>A0A443I6A6_BYSSP</name>
<keyword evidence="8" id="KW-0813">Transport</keyword>
<organism evidence="9 10">
    <name type="scientific">Byssochlamys spectabilis</name>
    <name type="common">Paecilomyces variotii</name>
    <dbReference type="NCBI Taxonomy" id="264951"/>
    <lineage>
        <taxon>Eukaryota</taxon>
        <taxon>Fungi</taxon>
        <taxon>Dikarya</taxon>
        <taxon>Ascomycota</taxon>
        <taxon>Pezizomycotina</taxon>
        <taxon>Eurotiomycetes</taxon>
        <taxon>Eurotiomycetidae</taxon>
        <taxon>Eurotiales</taxon>
        <taxon>Thermoascaceae</taxon>
        <taxon>Paecilomyces</taxon>
    </lineage>
</organism>
<comment type="subunit">
    <text evidence="3 8">Homooligomer.</text>
</comment>
<feature type="transmembrane region" description="Helical" evidence="8">
    <location>
        <begin position="46"/>
        <end position="67"/>
    </location>
</feature>
<evidence type="ECO:0000256" key="8">
    <source>
        <dbReference type="RuleBase" id="RU367097"/>
    </source>
</evidence>
<feature type="transmembrane region" description="Helical" evidence="8">
    <location>
        <begin position="276"/>
        <end position="298"/>
    </location>
</feature>
<feature type="transmembrane region" description="Helical" evidence="8">
    <location>
        <begin position="112"/>
        <end position="133"/>
    </location>
</feature>
<evidence type="ECO:0000256" key="4">
    <source>
        <dbReference type="ARBA" id="ARBA00022692"/>
    </source>
</evidence>
<feature type="transmembrane region" description="Helical" evidence="8">
    <location>
        <begin position="305"/>
        <end position="325"/>
    </location>
</feature>
<feature type="transmembrane region" description="Helical" evidence="8">
    <location>
        <begin position="154"/>
        <end position="182"/>
    </location>
</feature>